<evidence type="ECO:0000313" key="1">
    <source>
        <dbReference type="EMBL" id="CAK5120316.1"/>
    </source>
</evidence>
<evidence type="ECO:0000313" key="2">
    <source>
        <dbReference type="Proteomes" id="UP001497535"/>
    </source>
</evidence>
<organism evidence="1 2">
    <name type="scientific">Meloidogyne enterolobii</name>
    <name type="common">Root-knot nematode worm</name>
    <name type="synonym">Meloidogyne mayaguensis</name>
    <dbReference type="NCBI Taxonomy" id="390850"/>
    <lineage>
        <taxon>Eukaryota</taxon>
        <taxon>Metazoa</taxon>
        <taxon>Ecdysozoa</taxon>
        <taxon>Nematoda</taxon>
        <taxon>Chromadorea</taxon>
        <taxon>Rhabditida</taxon>
        <taxon>Tylenchina</taxon>
        <taxon>Tylenchomorpha</taxon>
        <taxon>Tylenchoidea</taxon>
        <taxon>Meloidogynidae</taxon>
        <taxon>Meloidogyninae</taxon>
        <taxon>Meloidogyne</taxon>
    </lineage>
</organism>
<sequence length="80" mass="9301">MISHNFSHFFSSSFQENYFVRSFYAAFSQKNFLLSSTFFTFVYFYRTVFSVGSATPLSIWPIAPLFSPFVMTDSPTEKAF</sequence>
<protein>
    <submittedName>
        <fullName evidence="1">Uncharacterized protein</fullName>
    </submittedName>
</protein>
<proteinExistence type="predicted"/>
<keyword evidence="2" id="KW-1185">Reference proteome</keyword>
<gene>
    <name evidence="1" type="ORF">MENTE1834_LOCUS46717</name>
</gene>
<reference evidence="1" key="1">
    <citation type="submission" date="2023-11" db="EMBL/GenBank/DDBJ databases">
        <authorList>
            <person name="Poullet M."/>
        </authorList>
    </citation>
    <scope>NUCLEOTIDE SEQUENCE</scope>
    <source>
        <strain evidence="1">E1834</strain>
    </source>
</reference>
<dbReference type="Proteomes" id="UP001497535">
    <property type="component" value="Unassembled WGS sequence"/>
</dbReference>
<dbReference type="EMBL" id="CAVMJV010000175">
    <property type="protein sequence ID" value="CAK5120316.1"/>
    <property type="molecule type" value="Genomic_DNA"/>
</dbReference>
<comment type="caution">
    <text evidence="1">The sequence shown here is derived from an EMBL/GenBank/DDBJ whole genome shotgun (WGS) entry which is preliminary data.</text>
</comment>
<name>A0ACB1B3R9_MELEN</name>
<accession>A0ACB1B3R9</accession>